<protein>
    <submittedName>
        <fullName evidence="2">ParB-like chromosome segregation protein Spo0J</fullName>
    </submittedName>
</protein>
<sequence length="209" mass="23925">MQRQLIQELECYLQSLKGEEEKITALNAFRQILHEYSPFKSQPVDCVLWVKQEAVTPNDYNPNNLAPPEKRLLFTSLETDGFTQPIVVLKQGQEHYSIVDGFHRHELANGKAALKKRLKGYLPVTCLESSTAKRDTLMAATIRHNRARGRHQIHAMSEIVQELAHLGWSDDKIGKELGMDSDEVLRLKQINGLVEMFGDRQFSQAWTVK</sequence>
<proteinExistence type="predicted"/>
<evidence type="ECO:0000313" key="3">
    <source>
        <dbReference type="Proteomes" id="UP000247485"/>
    </source>
</evidence>
<dbReference type="Proteomes" id="UP000247485">
    <property type="component" value="Unassembled WGS sequence"/>
</dbReference>
<reference evidence="2 3" key="1">
    <citation type="submission" date="2018-05" db="EMBL/GenBank/DDBJ databases">
        <title>Freshwater and sediment microbial communities from various areas in North America, analyzing microbe dynamics in response to fracking.</title>
        <authorList>
            <person name="Lamendella R."/>
        </authorList>
    </citation>
    <scope>NUCLEOTIDE SEQUENCE [LARGE SCALE GENOMIC DNA]</scope>
    <source>
        <strain evidence="2 3">67</strain>
    </source>
</reference>
<gene>
    <name evidence="2" type="ORF">DET57_104219</name>
</gene>
<dbReference type="PANTHER" id="PTHR30083:SF1">
    <property type="entry name" value="TRANSCRIPTIONAL REGULATOR"/>
    <property type="match status" value="1"/>
</dbReference>
<dbReference type="AlphaFoldDB" id="A0A318FU91"/>
<evidence type="ECO:0000259" key="1">
    <source>
        <dbReference type="SMART" id="SM00470"/>
    </source>
</evidence>
<accession>A0A318FU91</accession>
<dbReference type="GO" id="GO:0071453">
    <property type="term" value="P:cellular response to oxygen levels"/>
    <property type="evidence" value="ECO:0007669"/>
    <property type="project" value="TreeGrafter"/>
</dbReference>
<dbReference type="InterPro" id="IPR003115">
    <property type="entry name" value="ParB_N"/>
</dbReference>
<evidence type="ECO:0000313" key="2">
    <source>
        <dbReference type="EMBL" id="PXW47160.1"/>
    </source>
</evidence>
<dbReference type="SUPFAM" id="SSF110849">
    <property type="entry name" value="ParB/Sulfiredoxin"/>
    <property type="match status" value="1"/>
</dbReference>
<dbReference type="Gene3D" id="3.90.1530.10">
    <property type="entry name" value="Conserved hypothetical protein from pyrococcus furiosus pfu- 392566-001, ParB domain"/>
    <property type="match status" value="1"/>
</dbReference>
<dbReference type="Pfam" id="PF02195">
    <property type="entry name" value="ParB_N"/>
    <property type="match status" value="1"/>
</dbReference>
<dbReference type="RefSeq" id="WP_110273316.1">
    <property type="nucleotide sequence ID" value="NZ_QJJG01000004.1"/>
</dbReference>
<dbReference type="PANTHER" id="PTHR30083">
    <property type="entry name" value="TRANSCRIPTIONAL REGULATOR-RELATED"/>
    <property type="match status" value="1"/>
</dbReference>
<dbReference type="EMBL" id="QJJG01000004">
    <property type="protein sequence ID" value="PXW47160.1"/>
    <property type="molecule type" value="Genomic_DNA"/>
</dbReference>
<dbReference type="SMART" id="SM00470">
    <property type="entry name" value="ParB"/>
    <property type="match status" value="1"/>
</dbReference>
<feature type="domain" description="ParB-like N-terminal" evidence="1">
    <location>
        <begin position="48"/>
        <end position="146"/>
    </location>
</feature>
<comment type="caution">
    <text evidence="2">The sequence shown here is derived from an EMBL/GenBank/DDBJ whole genome shotgun (WGS) entry which is preliminary data.</text>
</comment>
<dbReference type="CDD" id="cd16397">
    <property type="entry name" value="IbrB_like"/>
    <property type="match status" value="1"/>
</dbReference>
<dbReference type="InterPro" id="IPR036086">
    <property type="entry name" value="ParB/Sulfiredoxin_sf"/>
</dbReference>
<name>A0A318FU91_KLEOX</name>
<organism evidence="2 3">
    <name type="scientific">Klebsiella oxytoca</name>
    <dbReference type="NCBI Taxonomy" id="571"/>
    <lineage>
        <taxon>Bacteria</taxon>
        <taxon>Pseudomonadati</taxon>
        <taxon>Pseudomonadota</taxon>
        <taxon>Gammaproteobacteria</taxon>
        <taxon>Enterobacterales</taxon>
        <taxon>Enterobacteriaceae</taxon>
        <taxon>Klebsiella/Raoultella group</taxon>
        <taxon>Klebsiella</taxon>
    </lineage>
</organism>